<dbReference type="InterPro" id="IPR044492">
    <property type="entry name" value="P_typ_ATPase_HD_dom"/>
</dbReference>
<comment type="subcellular location">
    <subcellularLocation>
        <location evidence="2">Cell inner membrane</location>
        <topology evidence="2">Multi-pass membrane protein</topology>
    </subcellularLocation>
</comment>
<evidence type="ECO:0000256" key="13">
    <source>
        <dbReference type="ARBA" id="ARBA00022967"/>
    </source>
</evidence>
<evidence type="ECO:0000256" key="11">
    <source>
        <dbReference type="ARBA" id="ARBA00022840"/>
    </source>
</evidence>
<dbReference type="Pfam" id="PF13246">
    <property type="entry name" value="Cation_ATPase"/>
    <property type="match status" value="1"/>
</dbReference>
<dbReference type="PROSITE" id="PS00154">
    <property type="entry name" value="ATPASE_E1_E2"/>
    <property type="match status" value="1"/>
</dbReference>
<dbReference type="GO" id="GO:0005886">
    <property type="term" value="C:plasma membrane"/>
    <property type="evidence" value="ECO:0007669"/>
    <property type="project" value="UniProtKB-SubCell"/>
</dbReference>
<dbReference type="InterPro" id="IPR006068">
    <property type="entry name" value="ATPase_P-typ_cation-transptr_C"/>
</dbReference>
<keyword evidence="13" id="KW-1278">Translocase</keyword>
<feature type="transmembrane region" description="Helical" evidence="18">
    <location>
        <begin position="63"/>
        <end position="80"/>
    </location>
</feature>
<keyword evidence="14 18" id="KW-1133">Transmembrane helix</keyword>
<dbReference type="Gene3D" id="1.20.1110.10">
    <property type="entry name" value="Calcium-transporting ATPase, transmembrane domain"/>
    <property type="match status" value="1"/>
</dbReference>
<dbReference type="NCBIfam" id="TIGR01524">
    <property type="entry name" value="ATPase-IIIB_Mg"/>
    <property type="match status" value="1"/>
</dbReference>
<dbReference type="SFLD" id="SFLDS00003">
    <property type="entry name" value="Haloacid_Dehalogenase"/>
    <property type="match status" value="1"/>
</dbReference>
<keyword evidence="12" id="KW-0460">Magnesium</keyword>
<dbReference type="Pfam" id="PF00689">
    <property type="entry name" value="Cation_ATPase_C"/>
    <property type="match status" value="1"/>
</dbReference>
<dbReference type="PRINTS" id="PR01836">
    <property type="entry name" value="MGATPASE"/>
</dbReference>
<evidence type="ECO:0000256" key="18">
    <source>
        <dbReference type="SAM" id="Phobius"/>
    </source>
</evidence>
<dbReference type="InterPro" id="IPR059000">
    <property type="entry name" value="ATPase_P-type_domA"/>
</dbReference>
<comment type="similarity">
    <text evidence="3">Belongs to the cation transport ATPase (P-type) (TC 3.A.3) family. Type IIIB subfamily.</text>
</comment>
<keyword evidence="6" id="KW-1003">Cell membrane</keyword>
<dbReference type="InterPro" id="IPR018303">
    <property type="entry name" value="ATPase_P-typ_P_site"/>
</dbReference>
<evidence type="ECO:0000256" key="12">
    <source>
        <dbReference type="ARBA" id="ARBA00022842"/>
    </source>
</evidence>
<evidence type="ECO:0000256" key="8">
    <source>
        <dbReference type="ARBA" id="ARBA00022553"/>
    </source>
</evidence>
<comment type="caution">
    <text evidence="20">The sequence shown here is derived from an EMBL/GenBank/DDBJ whole genome shotgun (WGS) entry which is preliminary data.</text>
</comment>
<gene>
    <name evidence="20" type="ORF">C8P66_1331</name>
</gene>
<dbReference type="SFLD" id="SFLDF00027">
    <property type="entry name" value="p-type_atpase"/>
    <property type="match status" value="1"/>
</dbReference>
<evidence type="ECO:0000256" key="5">
    <source>
        <dbReference type="ARBA" id="ARBA00013555"/>
    </source>
</evidence>
<reference evidence="20 21" key="1">
    <citation type="submission" date="2018-06" db="EMBL/GenBank/DDBJ databases">
        <title>Genomic Encyclopedia of Archaeal and Bacterial Type Strains, Phase II (KMG-II): from individual species to whole genera.</title>
        <authorList>
            <person name="Goeker M."/>
        </authorList>
    </citation>
    <scope>NUCLEOTIDE SEQUENCE [LARGE SCALE GENOMIC DNA]</scope>
    <source>
        <strain evidence="20 21">DSM 24525</strain>
    </source>
</reference>
<dbReference type="SMART" id="SM00831">
    <property type="entry name" value="Cation_ATPase_N"/>
    <property type="match status" value="1"/>
</dbReference>
<feature type="transmembrane region" description="Helical" evidence="18">
    <location>
        <begin position="275"/>
        <end position="299"/>
    </location>
</feature>
<dbReference type="SUPFAM" id="SSF56784">
    <property type="entry name" value="HAD-like"/>
    <property type="match status" value="1"/>
</dbReference>
<sequence length="844" mass="87772">MTDRAEPAKRFWAVPQDAMITRLGSGLTGLTAAEARRRLAVHGPNTVVDRARLGLAAKVGRRLIEPLVAILLVAALVSGLTGDWPGFAIIACIVAVSVGLDVVQEHRAELAAEHLRNSVAVKASVWRDGQVVMVPVERIVPGDVVNLSAGGLVPADGILLESRGAQANEALLTGEPYPVGKRVGTSEASGPAEAFNAVFAGTAIVAGAATMLVVATGRATQLGGVAASLAARRPPTAFEKGLHRLGLLILRLTAFLVLFVLLAHLGFQRPPLESFMFAVALAVGLTPELLPMVTTVTLSRGAMRMARKRVVVKRLAAIHDLGAMDVLCTDKTGTLTEAKIALADASGLDGAPSQRVLDLAALNAGLASGVPTALDAAILLANPPAPGWCALAEAPFGFERRRSSVLCEGEGQRLLVVKGAPEAVLAACTKTESANGNSVPMTDATRRDLIARADARGGEGFRLLGIAWRPMSEGETIEGPDSEADLVFAGFCAFLDPPKPSAAKAVARLGALGVRVKIISGDAAPVVQHLVQRLGLPCKGLLTGDEIDALDQPGLVARVEDVDLYARVSPDQKRRVILALKAHGHTVGFIGDGINDAPAIHAADAGLSVAGATEVARAAADLILLAPDLGVLAEGVEEGRRTYANIMKYVRMGTSSNFGNMASMAVASLLIPFLPLLPAQILLNNLLYDLSEMGIPFDAVDAGDGAKPHGWDMGAVLRFTLVMGPLSSVFDLATFGILLWGFGVTPEEFRTAWFIESMASQVLVIFLIRTHSVAWRAASPHPALIATSLSALALAFALALGPLAPMLGFAPLPGALLAAIAALVAGYLVAAEVLKRLATRTGQA</sequence>
<dbReference type="Pfam" id="PF00690">
    <property type="entry name" value="Cation_ATPase_N"/>
    <property type="match status" value="1"/>
</dbReference>
<accession>A0A2W7I0U8</accession>
<feature type="transmembrane region" description="Helical" evidence="18">
    <location>
        <begin position="716"/>
        <end position="740"/>
    </location>
</feature>
<evidence type="ECO:0000256" key="6">
    <source>
        <dbReference type="ARBA" id="ARBA00022475"/>
    </source>
</evidence>
<dbReference type="NCBIfam" id="TIGR01494">
    <property type="entry name" value="ATPase_P-type"/>
    <property type="match status" value="2"/>
</dbReference>
<proteinExistence type="inferred from homology"/>
<evidence type="ECO:0000256" key="16">
    <source>
        <dbReference type="ARBA" id="ARBA00029806"/>
    </source>
</evidence>
<evidence type="ECO:0000256" key="10">
    <source>
        <dbReference type="ARBA" id="ARBA00022741"/>
    </source>
</evidence>
<evidence type="ECO:0000256" key="1">
    <source>
        <dbReference type="ARBA" id="ARBA00003954"/>
    </source>
</evidence>
<dbReference type="SFLD" id="SFLDG00002">
    <property type="entry name" value="C1.7:_P-type_atpase_like"/>
    <property type="match status" value="1"/>
</dbReference>
<evidence type="ECO:0000256" key="4">
    <source>
        <dbReference type="ARBA" id="ARBA00012786"/>
    </source>
</evidence>
<evidence type="ECO:0000256" key="15">
    <source>
        <dbReference type="ARBA" id="ARBA00023136"/>
    </source>
</evidence>
<dbReference type="InterPro" id="IPR008250">
    <property type="entry name" value="ATPase_P-typ_transduc_dom_A_sf"/>
</dbReference>
<evidence type="ECO:0000313" key="21">
    <source>
        <dbReference type="Proteomes" id="UP000249688"/>
    </source>
</evidence>
<evidence type="ECO:0000313" key="20">
    <source>
        <dbReference type="EMBL" id="PZW38885.1"/>
    </source>
</evidence>
<evidence type="ECO:0000256" key="14">
    <source>
        <dbReference type="ARBA" id="ARBA00022989"/>
    </source>
</evidence>
<keyword evidence="9 18" id="KW-0812">Transmembrane</keyword>
<keyword evidence="11" id="KW-0067">ATP-binding</keyword>
<evidence type="ECO:0000256" key="9">
    <source>
        <dbReference type="ARBA" id="ARBA00022692"/>
    </source>
</evidence>
<name>A0A2W7I0U8_9PROT</name>
<evidence type="ECO:0000259" key="19">
    <source>
        <dbReference type="SMART" id="SM00831"/>
    </source>
</evidence>
<comment type="function">
    <text evidence="1">Mediates magnesium influx to the cytosol.</text>
</comment>
<dbReference type="InterPro" id="IPR023298">
    <property type="entry name" value="ATPase_P-typ_TM_dom_sf"/>
</dbReference>
<comment type="catalytic activity">
    <reaction evidence="17">
        <text>Mg(2+)(out) + ATP + H2O = Mg(2+)(in) + ADP + phosphate + H(+)</text>
        <dbReference type="Rhea" id="RHEA:10260"/>
        <dbReference type="ChEBI" id="CHEBI:15377"/>
        <dbReference type="ChEBI" id="CHEBI:15378"/>
        <dbReference type="ChEBI" id="CHEBI:18420"/>
        <dbReference type="ChEBI" id="CHEBI:30616"/>
        <dbReference type="ChEBI" id="CHEBI:43474"/>
        <dbReference type="ChEBI" id="CHEBI:456216"/>
        <dbReference type="EC" id="7.2.2.14"/>
    </reaction>
</comment>
<dbReference type="Gene3D" id="2.70.150.10">
    <property type="entry name" value="Calcium-transporting ATPase, cytoplasmic transduction domain A"/>
    <property type="match status" value="1"/>
</dbReference>
<keyword evidence="8" id="KW-0597">Phosphoprotein</keyword>
<feature type="domain" description="Cation-transporting P-type ATPase N-terminal" evidence="19">
    <location>
        <begin position="10"/>
        <end position="83"/>
    </location>
</feature>
<dbReference type="EMBL" id="QKYU01000033">
    <property type="protein sequence ID" value="PZW38885.1"/>
    <property type="molecule type" value="Genomic_DNA"/>
</dbReference>
<dbReference type="SUPFAM" id="SSF81665">
    <property type="entry name" value="Calcium ATPase, transmembrane domain M"/>
    <property type="match status" value="1"/>
</dbReference>
<evidence type="ECO:0000256" key="2">
    <source>
        <dbReference type="ARBA" id="ARBA00004429"/>
    </source>
</evidence>
<dbReference type="GO" id="GO:0015444">
    <property type="term" value="F:P-type magnesium transporter activity"/>
    <property type="evidence" value="ECO:0007669"/>
    <property type="project" value="UniProtKB-EC"/>
</dbReference>
<dbReference type="GO" id="GO:0016887">
    <property type="term" value="F:ATP hydrolysis activity"/>
    <property type="evidence" value="ECO:0007669"/>
    <property type="project" value="InterPro"/>
</dbReference>
<evidence type="ECO:0000256" key="17">
    <source>
        <dbReference type="ARBA" id="ARBA00047295"/>
    </source>
</evidence>
<protein>
    <recommendedName>
        <fullName evidence="5">Magnesium-transporting ATPase, P-type 1</fullName>
        <ecNumber evidence="4">7.2.2.14</ecNumber>
    </recommendedName>
    <alternativeName>
        <fullName evidence="16">Mg(2+) transport ATPase, P-type 1</fullName>
    </alternativeName>
</protein>
<dbReference type="InterPro" id="IPR023214">
    <property type="entry name" value="HAD_sf"/>
</dbReference>
<dbReference type="Pfam" id="PF00122">
    <property type="entry name" value="E1-E2_ATPase"/>
    <property type="match status" value="1"/>
</dbReference>
<feature type="transmembrane region" description="Helical" evidence="18">
    <location>
        <begin position="242"/>
        <end position="263"/>
    </location>
</feature>
<dbReference type="Gene3D" id="3.40.50.1000">
    <property type="entry name" value="HAD superfamily/HAD-like"/>
    <property type="match status" value="1"/>
</dbReference>
<dbReference type="InterPro" id="IPR001757">
    <property type="entry name" value="P_typ_ATPase"/>
</dbReference>
<dbReference type="PANTHER" id="PTHR42861">
    <property type="entry name" value="CALCIUM-TRANSPORTING ATPASE"/>
    <property type="match status" value="1"/>
</dbReference>
<dbReference type="InterPro" id="IPR036412">
    <property type="entry name" value="HAD-like_sf"/>
</dbReference>
<feature type="transmembrane region" description="Helical" evidence="18">
    <location>
        <begin position="810"/>
        <end position="830"/>
    </location>
</feature>
<keyword evidence="21" id="KW-1185">Reference proteome</keyword>
<dbReference type="SUPFAM" id="SSF81653">
    <property type="entry name" value="Calcium ATPase, transduction domain A"/>
    <property type="match status" value="1"/>
</dbReference>
<dbReference type="InterPro" id="IPR023299">
    <property type="entry name" value="ATPase_P-typ_cyto_dom_N"/>
</dbReference>
<dbReference type="RefSeq" id="WP_146423008.1">
    <property type="nucleotide sequence ID" value="NZ_QKYU01000033.1"/>
</dbReference>
<feature type="transmembrane region" description="Helical" evidence="18">
    <location>
        <begin position="783"/>
        <end position="804"/>
    </location>
</feature>
<dbReference type="InterPro" id="IPR006415">
    <property type="entry name" value="P-type_ATPase_IIIB"/>
</dbReference>
<keyword evidence="10" id="KW-0547">Nucleotide-binding</keyword>
<evidence type="ECO:0000256" key="3">
    <source>
        <dbReference type="ARBA" id="ARBA00008746"/>
    </source>
</evidence>
<dbReference type="EC" id="7.2.2.14" evidence="4"/>
<keyword evidence="7" id="KW-0997">Cell inner membrane</keyword>
<dbReference type="Gene3D" id="3.40.1110.10">
    <property type="entry name" value="Calcium-transporting ATPase, cytoplasmic domain N"/>
    <property type="match status" value="1"/>
</dbReference>
<organism evidence="20 21">
    <name type="scientific">Humitalea rosea</name>
    <dbReference type="NCBI Taxonomy" id="990373"/>
    <lineage>
        <taxon>Bacteria</taxon>
        <taxon>Pseudomonadati</taxon>
        <taxon>Pseudomonadota</taxon>
        <taxon>Alphaproteobacteria</taxon>
        <taxon>Acetobacterales</taxon>
        <taxon>Roseomonadaceae</taxon>
        <taxon>Humitalea</taxon>
    </lineage>
</organism>
<evidence type="ECO:0000256" key="7">
    <source>
        <dbReference type="ARBA" id="ARBA00022519"/>
    </source>
</evidence>
<dbReference type="GO" id="GO:0005524">
    <property type="term" value="F:ATP binding"/>
    <property type="evidence" value="ECO:0007669"/>
    <property type="project" value="UniProtKB-KW"/>
</dbReference>
<dbReference type="Proteomes" id="UP000249688">
    <property type="component" value="Unassembled WGS sequence"/>
</dbReference>
<keyword evidence="15 18" id="KW-0472">Membrane</keyword>
<dbReference type="InterPro" id="IPR004014">
    <property type="entry name" value="ATPase_P-typ_cation-transptr_N"/>
</dbReference>
<dbReference type="AlphaFoldDB" id="A0A2W7I0U8"/>